<evidence type="ECO:0000256" key="1">
    <source>
        <dbReference type="ARBA" id="ARBA00006479"/>
    </source>
</evidence>
<gene>
    <name evidence="3" type="ORF">GCM10009539_54710</name>
</gene>
<keyword evidence="4" id="KW-1185">Reference proteome</keyword>
<dbReference type="Gene3D" id="1.10.10.10">
    <property type="entry name" value="Winged helix-like DNA-binding domain superfamily/Winged helix DNA-binding domain"/>
    <property type="match status" value="1"/>
</dbReference>
<dbReference type="InterPro" id="IPR000600">
    <property type="entry name" value="ROK"/>
</dbReference>
<comment type="similarity">
    <text evidence="1">Belongs to the ROK (NagC/XylR) family.</text>
</comment>
<dbReference type="InterPro" id="IPR043129">
    <property type="entry name" value="ATPase_NBD"/>
</dbReference>
<evidence type="ECO:0000313" key="3">
    <source>
        <dbReference type="EMBL" id="GAA0262030.1"/>
    </source>
</evidence>
<comment type="caution">
    <text evidence="3">The sequence shown here is derived from an EMBL/GenBank/DDBJ whole genome shotgun (WGS) entry which is preliminary data.</text>
</comment>
<feature type="domain" description="HTH iclR-type" evidence="2">
    <location>
        <begin position="29"/>
        <end position="71"/>
    </location>
</feature>
<protein>
    <submittedName>
        <fullName evidence="3">ROK family transcriptional regulator</fullName>
    </submittedName>
</protein>
<sequence>MRVVQPPFIHHGDAPARTGSVRAHNLGLVLRAVAFADAPISRASVAARTGLTRASVSALVETLIDGRLVRETGAPTRNGVGRPSTGLVLDATGPAGLGIELNVEHVSVCVADLTGAVRVRRSAALADGGVPRAELLAAMTREVVAEVESLALTLSGAALAVPGLVDPSSGELVVTPNLDAAGVRSALVAALDGRPILVENEATLAARAEQRALGAAAPRSFLQVSGEVGIGAGLVLDGQVYRGRHGWSGELGHVTVWPGGRACGCGSDGCLEQYAGVRAIARALAPPEPAGFVPAEPAGLVAAEPAGFAARAAAGDPAMLAALGEAGEALGIALAGALNLLDLDAVVLGGAHAELAPWLVEPIEAQLSRRLVGAAVSRPAVRASVLGADAAALGAAWSVLDRVLDDPAGWLAP</sequence>
<dbReference type="Proteomes" id="UP001500967">
    <property type="component" value="Unassembled WGS sequence"/>
</dbReference>
<accession>A0ABN0UUM6</accession>
<dbReference type="PANTHER" id="PTHR18964">
    <property type="entry name" value="ROK (REPRESSOR, ORF, KINASE) FAMILY"/>
    <property type="match status" value="1"/>
</dbReference>
<dbReference type="InterPro" id="IPR036388">
    <property type="entry name" value="WH-like_DNA-bd_sf"/>
</dbReference>
<dbReference type="Pfam" id="PF09339">
    <property type="entry name" value="HTH_IclR"/>
    <property type="match status" value="1"/>
</dbReference>
<organism evidence="3 4">
    <name type="scientific">Cryptosporangium japonicum</name>
    <dbReference type="NCBI Taxonomy" id="80872"/>
    <lineage>
        <taxon>Bacteria</taxon>
        <taxon>Bacillati</taxon>
        <taxon>Actinomycetota</taxon>
        <taxon>Actinomycetes</taxon>
        <taxon>Cryptosporangiales</taxon>
        <taxon>Cryptosporangiaceae</taxon>
        <taxon>Cryptosporangium</taxon>
    </lineage>
</organism>
<reference evidence="3 4" key="1">
    <citation type="journal article" date="2019" name="Int. J. Syst. Evol. Microbiol.">
        <title>The Global Catalogue of Microorganisms (GCM) 10K type strain sequencing project: providing services to taxonomists for standard genome sequencing and annotation.</title>
        <authorList>
            <consortium name="The Broad Institute Genomics Platform"/>
            <consortium name="The Broad Institute Genome Sequencing Center for Infectious Disease"/>
            <person name="Wu L."/>
            <person name="Ma J."/>
        </authorList>
    </citation>
    <scope>NUCLEOTIDE SEQUENCE [LARGE SCALE GENOMIC DNA]</scope>
    <source>
        <strain evidence="3 4">JCM 10425</strain>
    </source>
</reference>
<name>A0ABN0UUM6_9ACTN</name>
<evidence type="ECO:0000259" key="2">
    <source>
        <dbReference type="Pfam" id="PF09339"/>
    </source>
</evidence>
<dbReference type="Gene3D" id="3.30.420.40">
    <property type="match status" value="2"/>
</dbReference>
<dbReference type="EMBL" id="BAAAGX010000021">
    <property type="protein sequence ID" value="GAA0262030.1"/>
    <property type="molecule type" value="Genomic_DNA"/>
</dbReference>
<dbReference type="InterPro" id="IPR005471">
    <property type="entry name" value="Tscrpt_reg_IclR_N"/>
</dbReference>
<dbReference type="SUPFAM" id="SSF46785">
    <property type="entry name" value="Winged helix' DNA-binding domain"/>
    <property type="match status" value="1"/>
</dbReference>
<dbReference type="SUPFAM" id="SSF53067">
    <property type="entry name" value="Actin-like ATPase domain"/>
    <property type="match status" value="1"/>
</dbReference>
<evidence type="ECO:0000313" key="4">
    <source>
        <dbReference type="Proteomes" id="UP001500967"/>
    </source>
</evidence>
<proteinExistence type="inferred from homology"/>
<dbReference type="PANTHER" id="PTHR18964:SF149">
    <property type="entry name" value="BIFUNCTIONAL UDP-N-ACETYLGLUCOSAMINE 2-EPIMERASE_N-ACETYLMANNOSAMINE KINASE"/>
    <property type="match status" value="1"/>
</dbReference>
<dbReference type="Pfam" id="PF00480">
    <property type="entry name" value="ROK"/>
    <property type="match status" value="1"/>
</dbReference>
<dbReference type="InterPro" id="IPR036390">
    <property type="entry name" value="WH_DNA-bd_sf"/>
</dbReference>